<evidence type="ECO:0000256" key="1">
    <source>
        <dbReference type="SAM" id="MobiDB-lite"/>
    </source>
</evidence>
<feature type="compositionally biased region" description="Polar residues" evidence="1">
    <location>
        <begin position="99"/>
        <end position="120"/>
    </location>
</feature>
<evidence type="ECO:0000313" key="2">
    <source>
        <dbReference type="EMBL" id="VDN42560.1"/>
    </source>
</evidence>
<feature type="region of interest" description="Disordered" evidence="1">
    <location>
        <begin position="70"/>
        <end position="127"/>
    </location>
</feature>
<reference evidence="2 3" key="2">
    <citation type="submission" date="2018-11" db="EMBL/GenBank/DDBJ databases">
        <authorList>
            <consortium name="Pathogen Informatics"/>
        </authorList>
    </citation>
    <scope>NUCLEOTIDE SEQUENCE [LARGE SCALE GENOMIC DNA]</scope>
</reference>
<feature type="compositionally biased region" description="Basic and acidic residues" evidence="1">
    <location>
        <begin position="86"/>
        <end position="98"/>
    </location>
</feature>
<gene>
    <name evidence="2" type="ORF">GPUH_LOCUS24223</name>
</gene>
<evidence type="ECO:0000313" key="3">
    <source>
        <dbReference type="Proteomes" id="UP000271098"/>
    </source>
</evidence>
<keyword evidence="3" id="KW-1185">Reference proteome</keyword>
<sequence>MLKYQTVPVPTRELSLENMAPEWQQVALNGYVICWSKFELHLNVLTQNYARAITVGLLMTTGLLTEVPTGTANSNGDDPNNYADINEPKDWMSEKTEASNETALENSDENVTFTEDSGNVGSDDDSERSLEYSCCTCKSGTLSGCLFFELNSGQFFDSK</sequence>
<evidence type="ECO:0000313" key="4">
    <source>
        <dbReference type="WBParaSite" id="GPUH_0002425301-mRNA-1"/>
    </source>
</evidence>
<dbReference type="Proteomes" id="UP000271098">
    <property type="component" value="Unassembled WGS sequence"/>
</dbReference>
<dbReference type="AlphaFoldDB" id="A0A183ETD2"/>
<reference evidence="4" key="1">
    <citation type="submission" date="2016-06" db="UniProtKB">
        <authorList>
            <consortium name="WormBaseParasite"/>
        </authorList>
    </citation>
    <scope>IDENTIFICATION</scope>
</reference>
<accession>A0A183ETD2</accession>
<dbReference type="WBParaSite" id="GPUH_0002425301-mRNA-1">
    <property type="protein sequence ID" value="GPUH_0002425301-mRNA-1"/>
    <property type="gene ID" value="GPUH_0002425301"/>
</dbReference>
<dbReference type="EMBL" id="UYRT01100470">
    <property type="protein sequence ID" value="VDN42560.1"/>
    <property type="molecule type" value="Genomic_DNA"/>
</dbReference>
<organism evidence="4">
    <name type="scientific">Gongylonema pulchrum</name>
    <dbReference type="NCBI Taxonomy" id="637853"/>
    <lineage>
        <taxon>Eukaryota</taxon>
        <taxon>Metazoa</taxon>
        <taxon>Ecdysozoa</taxon>
        <taxon>Nematoda</taxon>
        <taxon>Chromadorea</taxon>
        <taxon>Rhabditida</taxon>
        <taxon>Spirurina</taxon>
        <taxon>Spiruromorpha</taxon>
        <taxon>Spiruroidea</taxon>
        <taxon>Gongylonematidae</taxon>
        <taxon>Gongylonema</taxon>
    </lineage>
</organism>
<protein>
    <submittedName>
        <fullName evidence="4">DDE_Tnp_1_7 domain-containing protein</fullName>
    </submittedName>
</protein>
<name>A0A183ETD2_9BILA</name>
<proteinExistence type="predicted"/>